<sequence length="85" mass="10116">MKNQLDILFVLTVMDKIRRSGIKSENGYVLEGIEAGTGYDEYTVYLATPQVTLYIFFHNKYQFEYKKEEHFKGFMKSLEVINRNY</sequence>
<dbReference type="EMBL" id="BSNX01000075">
    <property type="protein sequence ID" value="GLQ76336.1"/>
    <property type="molecule type" value="Genomic_DNA"/>
</dbReference>
<dbReference type="RefSeq" id="WP_126608199.1">
    <property type="nucleotide sequence ID" value="NZ_AP025145.1"/>
</dbReference>
<dbReference type="Proteomes" id="UP001156690">
    <property type="component" value="Unassembled WGS sequence"/>
</dbReference>
<accession>A0AAV5P484</accession>
<proteinExistence type="predicted"/>
<comment type="caution">
    <text evidence="1">The sequence shown here is derived from an EMBL/GenBank/DDBJ whole genome shotgun (WGS) entry which is preliminary data.</text>
</comment>
<protein>
    <recommendedName>
        <fullName evidence="3">DUF3081 domain-containing protein</fullName>
    </recommendedName>
</protein>
<evidence type="ECO:0000313" key="2">
    <source>
        <dbReference type="Proteomes" id="UP001156690"/>
    </source>
</evidence>
<evidence type="ECO:0000313" key="1">
    <source>
        <dbReference type="EMBL" id="GLQ76336.1"/>
    </source>
</evidence>
<gene>
    <name evidence="1" type="ORF">GCM10007932_56990</name>
</gene>
<name>A0AAV5P484_9VIBR</name>
<keyword evidence="2" id="KW-1185">Reference proteome</keyword>
<evidence type="ECO:0008006" key="3">
    <source>
        <dbReference type="Google" id="ProtNLM"/>
    </source>
</evidence>
<dbReference type="AlphaFoldDB" id="A0AAV5P484"/>
<dbReference type="InterPro" id="IPR021432">
    <property type="entry name" value="DUF3081"/>
</dbReference>
<reference evidence="2" key="1">
    <citation type="journal article" date="2019" name="Int. J. Syst. Evol. Microbiol.">
        <title>The Global Catalogue of Microorganisms (GCM) 10K type strain sequencing project: providing services to taxonomists for standard genome sequencing and annotation.</title>
        <authorList>
            <consortium name="The Broad Institute Genomics Platform"/>
            <consortium name="The Broad Institute Genome Sequencing Center for Infectious Disease"/>
            <person name="Wu L."/>
            <person name="Ma J."/>
        </authorList>
    </citation>
    <scope>NUCLEOTIDE SEQUENCE [LARGE SCALE GENOMIC DNA]</scope>
    <source>
        <strain evidence="2">NBRC 15640</strain>
    </source>
</reference>
<organism evidence="1 2">
    <name type="scientific">Vibrio penaeicida</name>
    <dbReference type="NCBI Taxonomy" id="104609"/>
    <lineage>
        <taxon>Bacteria</taxon>
        <taxon>Pseudomonadati</taxon>
        <taxon>Pseudomonadota</taxon>
        <taxon>Gammaproteobacteria</taxon>
        <taxon>Vibrionales</taxon>
        <taxon>Vibrionaceae</taxon>
        <taxon>Vibrio</taxon>
    </lineage>
</organism>
<dbReference type="Pfam" id="PF11280">
    <property type="entry name" value="DUF3081"/>
    <property type="match status" value="1"/>
</dbReference>